<dbReference type="PANTHER" id="PTHR33941:SF11">
    <property type="entry name" value="BACTERIAL MICROCOMPARTMENT SHELL PROTEIN PDUJ"/>
    <property type="match status" value="1"/>
</dbReference>
<evidence type="ECO:0000313" key="3">
    <source>
        <dbReference type="EMBL" id="MBU5483159.1"/>
    </source>
</evidence>
<dbReference type="EMBL" id="JAHLQF010000001">
    <property type="protein sequence ID" value="MBU5483159.1"/>
    <property type="molecule type" value="Genomic_DNA"/>
</dbReference>
<dbReference type="CDD" id="cd07053">
    <property type="entry name" value="BMC_PduT_repeat1"/>
    <property type="match status" value="1"/>
</dbReference>
<name>A0ABS6EFJ0_9CLOT</name>
<dbReference type="PROSITE" id="PS51930">
    <property type="entry name" value="BMC_2"/>
    <property type="match status" value="2"/>
</dbReference>
<dbReference type="InterPro" id="IPR044872">
    <property type="entry name" value="CcmK/CsoS1_BMC"/>
</dbReference>
<organism evidence="3 4">
    <name type="scientific">Clostridium mobile</name>
    <dbReference type="NCBI Taxonomy" id="2841512"/>
    <lineage>
        <taxon>Bacteria</taxon>
        <taxon>Bacillati</taxon>
        <taxon>Bacillota</taxon>
        <taxon>Clostridia</taxon>
        <taxon>Eubacteriales</taxon>
        <taxon>Clostridiaceae</taxon>
        <taxon>Clostridium</taxon>
    </lineage>
</organism>
<dbReference type="InterPro" id="IPR050575">
    <property type="entry name" value="BMC_shell"/>
</dbReference>
<feature type="domain" description="BMC" evidence="2">
    <location>
        <begin position="96"/>
        <end position="181"/>
    </location>
</feature>
<protein>
    <submittedName>
        <fullName evidence="3">BMC domain-containing protein</fullName>
    </submittedName>
</protein>
<dbReference type="PANTHER" id="PTHR33941">
    <property type="entry name" value="PROPANEDIOL UTILIZATION PROTEIN PDUA"/>
    <property type="match status" value="1"/>
</dbReference>
<dbReference type="InterPro" id="IPR011238">
    <property type="entry name" value="Micro_shell_prot_PduT"/>
</dbReference>
<gene>
    <name evidence="3" type="ORF">KQI86_02395</name>
</gene>
<dbReference type="CDD" id="cd07054">
    <property type="entry name" value="BMC_PduT_repeat2"/>
    <property type="match status" value="1"/>
</dbReference>
<dbReference type="Pfam" id="PF00936">
    <property type="entry name" value="BMC"/>
    <property type="match status" value="2"/>
</dbReference>
<dbReference type="InterPro" id="IPR000249">
    <property type="entry name" value="BMC_dom"/>
</dbReference>
<keyword evidence="4" id="KW-1185">Reference proteome</keyword>
<comment type="similarity">
    <text evidence="1">Belongs to the bacterial microcompartments protein family.</text>
</comment>
<evidence type="ECO:0000259" key="2">
    <source>
        <dbReference type="PROSITE" id="PS51930"/>
    </source>
</evidence>
<proteinExistence type="inferred from homology"/>
<dbReference type="Proteomes" id="UP000726170">
    <property type="component" value="Unassembled WGS sequence"/>
</dbReference>
<dbReference type="SMART" id="SM00877">
    <property type="entry name" value="BMC"/>
    <property type="match status" value="2"/>
</dbReference>
<evidence type="ECO:0000313" key="4">
    <source>
        <dbReference type="Proteomes" id="UP000726170"/>
    </source>
</evidence>
<dbReference type="PIRSF" id="PIRSF034834">
    <property type="entry name" value="PduT"/>
    <property type="match status" value="1"/>
</dbReference>
<feature type="domain" description="BMC" evidence="2">
    <location>
        <begin position="4"/>
        <end position="86"/>
    </location>
</feature>
<dbReference type="RefSeq" id="WP_216437559.1">
    <property type="nucleotide sequence ID" value="NZ_JAHLQF010000001.1"/>
</dbReference>
<sequence>MNKSIGAIEFRSISKGIEVSDLMVKRATVDVAFFRTICVGKFLVVLSGNEGEIEEAVTCGVDAAGEYIVDNFIINAVHPSIIEGLKSKYIKEKFNAIGIVETVNVCSGMKALNKILKSSNVQLAKLQIANTLGGKLVFIISGAVSDVEDSIRKARGEIEEKKIIQTSVIPSPDELILSNLF</sequence>
<evidence type="ECO:0000256" key="1">
    <source>
        <dbReference type="PROSITE-ProRule" id="PRU01278"/>
    </source>
</evidence>
<reference evidence="3 4" key="1">
    <citation type="submission" date="2021-06" db="EMBL/GenBank/DDBJ databases">
        <authorList>
            <person name="Sun Q."/>
            <person name="Li D."/>
        </authorList>
    </citation>
    <scope>NUCLEOTIDE SEQUENCE [LARGE SCALE GENOMIC DNA]</scope>
    <source>
        <strain evidence="3 4">MSJ-11</strain>
    </source>
</reference>
<comment type="caution">
    <text evidence="3">The sequence shown here is derived from an EMBL/GenBank/DDBJ whole genome shotgun (WGS) entry which is preliminary data.</text>
</comment>
<accession>A0ABS6EFJ0</accession>